<keyword evidence="4" id="KW-1185">Reference proteome</keyword>
<dbReference type="Gene3D" id="3.10.310.10">
    <property type="entry name" value="Diaminopimelate Epimerase, Chain A, domain 1"/>
    <property type="match status" value="2"/>
</dbReference>
<protein>
    <submittedName>
        <fullName evidence="3">Isomerase</fullName>
    </submittedName>
</protein>
<dbReference type="Pfam" id="PF02567">
    <property type="entry name" value="PhzC-PhzF"/>
    <property type="match status" value="1"/>
</dbReference>
<name>A0ABQ1SBG5_9FLAO</name>
<accession>A0ABQ1SBG5</accession>
<dbReference type="SUPFAM" id="SSF54506">
    <property type="entry name" value="Diaminopimelate epimerase-like"/>
    <property type="match status" value="1"/>
</dbReference>
<dbReference type="Proteomes" id="UP000599179">
    <property type="component" value="Unassembled WGS sequence"/>
</dbReference>
<dbReference type="InterPro" id="IPR003719">
    <property type="entry name" value="Phenazine_PhzF-like"/>
</dbReference>
<dbReference type="GO" id="GO:0016853">
    <property type="term" value="F:isomerase activity"/>
    <property type="evidence" value="ECO:0007669"/>
    <property type="project" value="UniProtKB-KW"/>
</dbReference>
<comment type="similarity">
    <text evidence="1">Belongs to the PhzF family.</text>
</comment>
<gene>
    <name evidence="3" type="ORF">GCM10010832_00120</name>
</gene>
<reference evidence="4" key="1">
    <citation type="journal article" date="2019" name="Int. J. Syst. Evol. Microbiol.">
        <title>The Global Catalogue of Microorganisms (GCM) 10K type strain sequencing project: providing services to taxonomists for standard genome sequencing and annotation.</title>
        <authorList>
            <consortium name="The Broad Institute Genomics Platform"/>
            <consortium name="The Broad Institute Genome Sequencing Center for Infectious Disease"/>
            <person name="Wu L."/>
            <person name="Ma J."/>
        </authorList>
    </citation>
    <scope>NUCLEOTIDE SEQUENCE [LARGE SCALE GENOMIC DNA]</scope>
    <source>
        <strain evidence="4">CGMCC 1.12931</strain>
    </source>
</reference>
<evidence type="ECO:0000256" key="1">
    <source>
        <dbReference type="ARBA" id="ARBA00008270"/>
    </source>
</evidence>
<dbReference type="EMBL" id="BMGM01000001">
    <property type="protein sequence ID" value="GGE23431.1"/>
    <property type="molecule type" value="Genomic_DNA"/>
</dbReference>
<dbReference type="RefSeq" id="WP_188457038.1">
    <property type="nucleotide sequence ID" value="NZ_BMGM01000001.1"/>
</dbReference>
<keyword evidence="2 3" id="KW-0413">Isomerase</keyword>
<evidence type="ECO:0000256" key="2">
    <source>
        <dbReference type="ARBA" id="ARBA00023235"/>
    </source>
</evidence>
<sequence>MKLVLYQIDAFTQTVFGGNPAAVIPLDKWLDDAVLRQIATENNLSETAFFVINNEVVELRWFTPVAEVNLCGHATLATAFVLFEELHFERDLIQFSTKSGILEVHKKENAFQMNFPVDTIEKIDGSDYNNLFDIPPQEIWKGKEDVLLLFQSEAEVSKIKPNLALIANTPFRGVIATAVGNEVDFVSRFFTPQLGIDEDPVTGSSHTTLTPFWAKKLDQVQFEAKQISKRVGQLHCQLSGNRVHIAGNAIRYLKGEITIN</sequence>
<proteinExistence type="inferred from homology"/>
<dbReference type="PANTHER" id="PTHR13774">
    <property type="entry name" value="PHENAZINE BIOSYNTHESIS PROTEIN"/>
    <property type="match status" value="1"/>
</dbReference>
<evidence type="ECO:0000313" key="4">
    <source>
        <dbReference type="Proteomes" id="UP000599179"/>
    </source>
</evidence>
<organism evidence="3 4">
    <name type="scientific">Psychroflexus planctonicus</name>
    <dbReference type="NCBI Taxonomy" id="1526575"/>
    <lineage>
        <taxon>Bacteria</taxon>
        <taxon>Pseudomonadati</taxon>
        <taxon>Bacteroidota</taxon>
        <taxon>Flavobacteriia</taxon>
        <taxon>Flavobacteriales</taxon>
        <taxon>Flavobacteriaceae</taxon>
        <taxon>Psychroflexus</taxon>
    </lineage>
</organism>
<dbReference type="PANTHER" id="PTHR13774:SF17">
    <property type="entry name" value="PHENAZINE BIOSYNTHESIS-LIKE DOMAIN-CONTAINING PROTEIN"/>
    <property type="match status" value="1"/>
</dbReference>
<evidence type="ECO:0000313" key="3">
    <source>
        <dbReference type="EMBL" id="GGE23431.1"/>
    </source>
</evidence>
<comment type="caution">
    <text evidence="3">The sequence shown here is derived from an EMBL/GenBank/DDBJ whole genome shotgun (WGS) entry which is preliminary data.</text>
</comment>
<dbReference type="NCBIfam" id="TIGR00654">
    <property type="entry name" value="PhzF_family"/>
    <property type="match status" value="1"/>
</dbReference>
<dbReference type="PIRSF" id="PIRSF016184">
    <property type="entry name" value="PhzC_PhzF"/>
    <property type="match status" value="1"/>
</dbReference>